<reference evidence="3" key="2">
    <citation type="submission" date="2023-06" db="EMBL/GenBank/DDBJ databases">
        <authorList>
            <consortium name="Lawrence Berkeley National Laboratory"/>
            <person name="Haridas S."/>
            <person name="Hensen N."/>
            <person name="Bonometti L."/>
            <person name="Westerberg I."/>
            <person name="Brannstrom I.O."/>
            <person name="Guillou S."/>
            <person name="Cros-Aarteil S."/>
            <person name="Calhoun S."/>
            <person name="Kuo A."/>
            <person name="Mondo S."/>
            <person name="Pangilinan J."/>
            <person name="Riley R."/>
            <person name="Labutti K."/>
            <person name="Andreopoulos B."/>
            <person name="Lipzen A."/>
            <person name="Chen C."/>
            <person name="Yanf M."/>
            <person name="Daum C."/>
            <person name="Ng V."/>
            <person name="Clum A."/>
            <person name="Steindorff A."/>
            <person name="Ohm R."/>
            <person name="Martin F."/>
            <person name="Silar P."/>
            <person name="Natvig D."/>
            <person name="Lalanne C."/>
            <person name="Gautier V."/>
            <person name="Ament-Velasquez S.L."/>
            <person name="Kruys A."/>
            <person name="Hutchinson M.I."/>
            <person name="Powell A.J."/>
            <person name="Barry K."/>
            <person name="Miller A.N."/>
            <person name="Grigoriev I.V."/>
            <person name="Debuchy R."/>
            <person name="Gladieux P."/>
            <person name="Thoren M.H."/>
            <person name="Johannesson H."/>
        </authorList>
    </citation>
    <scope>NUCLEOTIDE SEQUENCE</scope>
    <source>
        <strain evidence="3">CBS 560.94</strain>
    </source>
</reference>
<dbReference type="PANTHER" id="PTHR11787:SF4">
    <property type="entry name" value="CHM, RAB ESCORT PROTEIN 1"/>
    <property type="match status" value="1"/>
</dbReference>
<dbReference type="GeneID" id="87860216"/>
<dbReference type="GO" id="GO:0016192">
    <property type="term" value="P:vesicle-mediated transport"/>
    <property type="evidence" value="ECO:0007669"/>
    <property type="project" value="TreeGrafter"/>
</dbReference>
<dbReference type="GO" id="GO:0005092">
    <property type="term" value="F:GDP-dissociation inhibitor activity"/>
    <property type="evidence" value="ECO:0007669"/>
    <property type="project" value="UniProtKB-UniRule"/>
</dbReference>
<evidence type="ECO:0000313" key="4">
    <source>
        <dbReference type="Proteomes" id="UP001278500"/>
    </source>
</evidence>
<dbReference type="AlphaFoldDB" id="A0AAE0MWF4"/>
<proteinExistence type="inferred from homology"/>
<dbReference type="Pfam" id="PF00996">
    <property type="entry name" value="GDI"/>
    <property type="match status" value="1"/>
</dbReference>
<dbReference type="PRINTS" id="PR00891">
    <property type="entry name" value="RABGDIREP"/>
</dbReference>
<dbReference type="RefSeq" id="XP_062686301.1">
    <property type="nucleotide sequence ID" value="XM_062823062.1"/>
</dbReference>
<evidence type="ECO:0000313" key="3">
    <source>
        <dbReference type="EMBL" id="KAK3354923.1"/>
    </source>
</evidence>
<protein>
    <recommendedName>
        <fullName evidence="2">Rab proteins geranylgeranyltransferase</fullName>
    </recommendedName>
</protein>
<dbReference type="GO" id="GO:0007264">
    <property type="term" value="P:small GTPase-mediated signal transduction"/>
    <property type="evidence" value="ECO:0007669"/>
    <property type="project" value="UniProtKB-UniRule"/>
</dbReference>
<dbReference type="InterPro" id="IPR036188">
    <property type="entry name" value="FAD/NAD-bd_sf"/>
</dbReference>
<organism evidence="3 4">
    <name type="scientific">Neurospora tetraspora</name>
    <dbReference type="NCBI Taxonomy" id="94610"/>
    <lineage>
        <taxon>Eukaryota</taxon>
        <taxon>Fungi</taxon>
        <taxon>Dikarya</taxon>
        <taxon>Ascomycota</taxon>
        <taxon>Pezizomycotina</taxon>
        <taxon>Sordariomycetes</taxon>
        <taxon>Sordariomycetidae</taxon>
        <taxon>Sordariales</taxon>
        <taxon>Sordariaceae</taxon>
        <taxon>Neurospora</taxon>
    </lineage>
</organism>
<dbReference type="Gene3D" id="1.10.405.10">
    <property type="entry name" value="Guanine Nucleotide Dissociation Inhibitor, domain 1"/>
    <property type="match status" value="1"/>
</dbReference>
<dbReference type="Gene3D" id="3.50.50.60">
    <property type="entry name" value="FAD/NAD(P)-binding domain"/>
    <property type="match status" value="1"/>
</dbReference>
<evidence type="ECO:0000256" key="2">
    <source>
        <dbReference type="PIRNR" id="PIRNR037514"/>
    </source>
</evidence>
<dbReference type="PIRSF" id="PIRSF037514">
    <property type="entry name" value="Rab_ger_ger_transf_A_fun"/>
    <property type="match status" value="1"/>
</dbReference>
<dbReference type="GO" id="GO:0005634">
    <property type="term" value="C:nucleus"/>
    <property type="evidence" value="ECO:0007669"/>
    <property type="project" value="TreeGrafter"/>
</dbReference>
<dbReference type="Gene3D" id="3.30.519.10">
    <property type="entry name" value="Guanine Nucleotide Dissociation Inhibitor, domain 2"/>
    <property type="match status" value="1"/>
</dbReference>
<name>A0AAE0MWF4_9PEZI</name>
<dbReference type="InterPro" id="IPR018203">
    <property type="entry name" value="GDP_dissociation_inhibitor"/>
</dbReference>
<evidence type="ECO:0000256" key="1">
    <source>
        <dbReference type="ARBA" id="ARBA00005593"/>
    </source>
</evidence>
<dbReference type="SUPFAM" id="SSF51905">
    <property type="entry name" value="FAD/NAD(P)-binding domain"/>
    <property type="match status" value="1"/>
</dbReference>
<dbReference type="Proteomes" id="UP001278500">
    <property type="component" value="Unassembled WGS sequence"/>
</dbReference>
<accession>A0AAE0MWF4</accession>
<dbReference type="FunFam" id="3.50.50.60:FF:000747">
    <property type="entry name" value="Rab proteins geranylgeranyltransferase"/>
    <property type="match status" value="1"/>
</dbReference>
<sequence length="527" mass="57315">MAMGSIGDTLWDVVICGTGLQQSLLALSLSRSSKNILHIDPNDYYGGAEAAFSLQETESWVDRLATEDKGLFRSASITKPDVAGLSFPRAYSLALAPQLIHARSELLSQLVSSRAYRQVEFLAVGSFYIFKTPLDPEQQPSLVRIPSTREDVFSTTAISAKAKRGLMKFLKFVLDYDSPDQRDVWKYFADKSLMDFLQEHFKMDAELKTYIITLTLSLDGRISTEDGLFIIHRHLTSMGHFGPGFAALYPKWGGISEIAQVACRAGAVGGAVYMLGAGIKSMATAADEIELELTSGDKVKTKLLVRGDDSVGDEPIISRLVAVVGSPLKSLFEPTIEGAPTPCVAVVALPAGSLTTSGEANTYPVYVFAHSSGTGECPNGQTSALTITTSDILIVLSSIKPFCIIHNMLGAKANWKSIGVIYLSTMATSNSKEILSRALESFLSAVDHNQVPQCLYQLYYEQAAGVKQSRLDGLTLDLPGPSLSLSMDDSLLQHVREAWKKVVGDTVDDAEYMVFTDREPVDDDDYE</sequence>
<comment type="caution">
    <text evidence="3">The sequence shown here is derived from an EMBL/GenBank/DDBJ whole genome shotgun (WGS) entry which is preliminary data.</text>
</comment>
<dbReference type="GO" id="GO:0005829">
    <property type="term" value="C:cytosol"/>
    <property type="evidence" value="ECO:0007669"/>
    <property type="project" value="TreeGrafter"/>
</dbReference>
<dbReference type="PANTHER" id="PTHR11787">
    <property type="entry name" value="RAB GDP-DISSOCIATION INHIBITOR"/>
    <property type="match status" value="1"/>
</dbReference>
<gene>
    <name evidence="3" type="ORF">B0H65DRAFT_29485</name>
</gene>
<dbReference type="EMBL" id="JAUEPP010000001">
    <property type="protein sequence ID" value="KAK3354923.1"/>
    <property type="molecule type" value="Genomic_DNA"/>
</dbReference>
<dbReference type="InterPro" id="IPR017230">
    <property type="entry name" value="Mrs6"/>
</dbReference>
<reference evidence="3" key="1">
    <citation type="journal article" date="2023" name="Mol. Phylogenet. Evol.">
        <title>Genome-scale phylogeny and comparative genomics of the fungal order Sordariales.</title>
        <authorList>
            <person name="Hensen N."/>
            <person name="Bonometti L."/>
            <person name="Westerberg I."/>
            <person name="Brannstrom I.O."/>
            <person name="Guillou S."/>
            <person name="Cros-Aarteil S."/>
            <person name="Calhoun S."/>
            <person name="Haridas S."/>
            <person name="Kuo A."/>
            <person name="Mondo S."/>
            <person name="Pangilinan J."/>
            <person name="Riley R."/>
            <person name="LaButti K."/>
            <person name="Andreopoulos B."/>
            <person name="Lipzen A."/>
            <person name="Chen C."/>
            <person name="Yan M."/>
            <person name="Daum C."/>
            <person name="Ng V."/>
            <person name="Clum A."/>
            <person name="Steindorff A."/>
            <person name="Ohm R.A."/>
            <person name="Martin F."/>
            <person name="Silar P."/>
            <person name="Natvig D.O."/>
            <person name="Lalanne C."/>
            <person name="Gautier V."/>
            <person name="Ament-Velasquez S.L."/>
            <person name="Kruys A."/>
            <person name="Hutchinson M.I."/>
            <person name="Powell A.J."/>
            <person name="Barry K."/>
            <person name="Miller A.N."/>
            <person name="Grigoriev I.V."/>
            <person name="Debuchy R."/>
            <person name="Gladieux P."/>
            <person name="Hiltunen Thoren M."/>
            <person name="Johannesson H."/>
        </authorList>
    </citation>
    <scope>NUCLEOTIDE SEQUENCE</scope>
    <source>
        <strain evidence="3">CBS 560.94</strain>
    </source>
</reference>
<dbReference type="FunFam" id="1.10.405.10:FF:000003">
    <property type="entry name" value="Rab proteins geranylgeranyltransferase component A"/>
    <property type="match status" value="1"/>
</dbReference>
<dbReference type="GO" id="GO:0005968">
    <property type="term" value="C:Rab-protein geranylgeranyltransferase complex"/>
    <property type="evidence" value="ECO:0007669"/>
    <property type="project" value="TreeGrafter"/>
</dbReference>
<keyword evidence="4" id="KW-1185">Reference proteome</keyword>
<comment type="similarity">
    <text evidence="1 2">Belongs to the Rab GDI family.</text>
</comment>